<protein>
    <submittedName>
        <fullName evidence="4">2,6-dihydropseudooxynicotine hydrolase</fullName>
    </submittedName>
</protein>
<evidence type="ECO:0000313" key="4">
    <source>
        <dbReference type="EMBL" id="KXX81029.1"/>
    </source>
</evidence>
<dbReference type="PANTHER" id="PTHR22946">
    <property type="entry name" value="DIENELACTONE HYDROLASE DOMAIN-CONTAINING PROTEIN-RELATED"/>
    <property type="match status" value="1"/>
</dbReference>
<dbReference type="VEuPathDB" id="FungiDB:MMYC01_202149"/>
<evidence type="ECO:0000313" key="5">
    <source>
        <dbReference type="Proteomes" id="UP000078237"/>
    </source>
</evidence>
<keyword evidence="1 4" id="KW-0378">Hydrolase</keyword>
<dbReference type="InterPro" id="IPR050261">
    <property type="entry name" value="FrsA_esterase"/>
</dbReference>
<dbReference type="InterPro" id="IPR029058">
    <property type="entry name" value="AB_hydrolase_fold"/>
</dbReference>
<dbReference type="Proteomes" id="UP000078237">
    <property type="component" value="Unassembled WGS sequence"/>
</dbReference>
<reference evidence="4 5" key="1">
    <citation type="journal article" date="2016" name="Genome Announc.">
        <title>Genome Sequence of Madurella mycetomatis mm55, Isolated from a Human Mycetoma Case in Sudan.</title>
        <authorList>
            <person name="Smit S."/>
            <person name="Derks M.F."/>
            <person name="Bervoets S."/>
            <person name="Fahal A."/>
            <person name="van Leeuwen W."/>
            <person name="van Belkum A."/>
            <person name="van de Sande W.W."/>
        </authorList>
    </citation>
    <scope>NUCLEOTIDE SEQUENCE [LARGE SCALE GENOMIC DNA]</scope>
    <source>
        <strain evidence="5">mm55</strain>
    </source>
</reference>
<sequence length="435" mass="47745">MHHFFRSTFFDFEAIRILGTAGYGGAELGEFLEAAGQIRENDPDSWHRAWTEQAVKAGNVAQDALSRGHFAAARSAFLRSSNYTRASCYMMIGDHLGLSEPRVGPILRKATDLFQSATRLFEGPVHQLTIPYLHESNGGKQQQLELPGYLFLPPRRSRLLPGGKAPVLVSFIGADSIQEEIYYMFPAAAPELGYAVLTIEGPGQGLTLHDKGVPMRGDWEVVSKAVLDYLVSYGKDHPDMELDVDRVAVAGASLGGYMALRAATDPRVKACVAVDPPYDLYDFATKHAAPTLFGLWERGWVPDSLVNMLISLGTHFSFQMRHEIFSTCRMLGASSPVELLRAMRKFTLRGYLGSVECPVLVTGAADSLYFDVDGNTTAIFRALPLQTHKELWVGSTPGGGSLQAKMGALARCNQQALTFLDRQLGIVRAVSDRER</sequence>
<accession>A0A175WC02</accession>
<dbReference type="Pfam" id="PF12697">
    <property type="entry name" value="Abhydrolase_6"/>
    <property type="match status" value="1"/>
</dbReference>
<keyword evidence="5" id="KW-1185">Reference proteome</keyword>
<feature type="domain" description="AB hydrolase-1" evidence="3">
    <location>
        <begin position="185"/>
        <end position="300"/>
    </location>
</feature>
<dbReference type="GO" id="GO:0016787">
    <property type="term" value="F:hydrolase activity"/>
    <property type="evidence" value="ECO:0007669"/>
    <property type="project" value="UniProtKB-KW"/>
</dbReference>
<proteinExistence type="inferred from homology"/>
<dbReference type="STRING" id="100816.A0A175WC02"/>
<evidence type="ECO:0000259" key="3">
    <source>
        <dbReference type="Pfam" id="PF12697"/>
    </source>
</evidence>
<comment type="caution">
    <text evidence="4">The sequence shown here is derived from an EMBL/GenBank/DDBJ whole genome shotgun (WGS) entry which is preliminary data.</text>
</comment>
<comment type="similarity">
    <text evidence="2">Belongs to the AB hydrolase superfamily. FUS2 hydrolase family.</text>
</comment>
<dbReference type="Gene3D" id="3.40.50.1820">
    <property type="entry name" value="alpha/beta hydrolase"/>
    <property type="match status" value="1"/>
</dbReference>
<dbReference type="SUPFAM" id="SSF53474">
    <property type="entry name" value="alpha/beta-Hydrolases"/>
    <property type="match status" value="1"/>
</dbReference>
<dbReference type="EMBL" id="LCTW02000044">
    <property type="protein sequence ID" value="KXX81029.1"/>
    <property type="molecule type" value="Genomic_DNA"/>
</dbReference>
<dbReference type="PANTHER" id="PTHR22946:SF13">
    <property type="entry name" value="ALPHA_BETA HYDROLASE PSOB"/>
    <property type="match status" value="1"/>
</dbReference>
<dbReference type="AlphaFoldDB" id="A0A175WC02"/>
<name>A0A175WC02_9PEZI</name>
<evidence type="ECO:0000256" key="2">
    <source>
        <dbReference type="ARBA" id="ARBA00038115"/>
    </source>
</evidence>
<dbReference type="OrthoDB" id="249703at2759"/>
<organism evidence="4 5">
    <name type="scientific">Madurella mycetomatis</name>
    <dbReference type="NCBI Taxonomy" id="100816"/>
    <lineage>
        <taxon>Eukaryota</taxon>
        <taxon>Fungi</taxon>
        <taxon>Dikarya</taxon>
        <taxon>Ascomycota</taxon>
        <taxon>Pezizomycotina</taxon>
        <taxon>Sordariomycetes</taxon>
        <taxon>Sordariomycetidae</taxon>
        <taxon>Sordariales</taxon>
        <taxon>Sordariales incertae sedis</taxon>
        <taxon>Madurella</taxon>
    </lineage>
</organism>
<evidence type="ECO:0000256" key="1">
    <source>
        <dbReference type="ARBA" id="ARBA00022801"/>
    </source>
</evidence>
<gene>
    <name evidence="4" type="ORF">MMYC01_202149</name>
</gene>
<dbReference type="InterPro" id="IPR000073">
    <property type="entry name" value="AB_hydrolase_1"/>
</dbReference>
<dbReference type="Gene3D" id="1.20.1440.110">
    <property type="entry name" value="acylaminoacyl peptidase"/>
    <property type="match status" value="1"/>
</dbReference>